<dbReference type="AlphaFoldDB" id="A0A4U5W8T5"/>
<protein>
    <recommendedName>
        <fullName evidence="3">Immunity 49 family protein</fullName>
    </recommendedName>
</protein>
<dbReference type="RefSeq" id="WP_137303988.1">
    <property type="nucleotide sequence ID" value="NZ_BMVD01000025.1"/>
</dbReference>
<dbReference type="InterPro" id="IPR029074">
    <property type="entry name" value="Imm49"/>
</dbReference>
<proteinExistence type="predicted"/>
<evidence type="ECO:0008006" key="3">
    <source>
        <dbReference type="Google" id="ProtNLM"/>
    </source>
</evidence>
<dbReference type="EMBL" id="SZPR01000033">
    <property type="protein sequence ID" value="TKS98016.1"/>
    <property type="molecule type" value="Genomic_DNA"/>
</dbReference>
<dbReference type="Proteomes" id="UP000308632">
    <property type="component" value="Unassembled WGS sequence"/>
</dbReference>
<gene>
    <name evidence="1" type="ORF">E4U92_32295</name>
</gene>
<evidence type="ECO:0000313" key="2">
    <source>
        <dbReference type="Proteomes" id="UP000308632"/>
    </source>
</evidence>
<reference evidence="1 2" key="1">
    <citation type="submission" date="2019-04" db="EMBL/GenBank/DDBJ databases">
        <title>Streptomyces lasaliensis sp.nov., an Actinomycete isolated from soil which produces the polyether antibiotic lasalocid.</title>
        <authorList>
            <person name="Erwin G."/>
            <person name="Haber C."/>
        </authorList>
    </citation>
    <scope>NUCLEOTIDE SEQUENCE [LARGE SCALE GENOMIC DNA]</scope>
    <source>
        <strain evidence="1 2">DSM 40089</strain>
    </source>
</reference>
<comment type="caution">
    <text evidence="1">The sequence shown here is derived from an EMBL/GenBank/DDBJ whole genome shotgun (WGS) entry which is preliminary data.</text>
</comment>
<organism evidence="1 2">
    <name type="scientific">Streptomyces galbus</name>
    <dbReference type="NCBI Taxonomy" id="33898"/>
    <lineage>
        <taxon>Bacteria</taxon>
        <taxon>Bacillati</taxon>
        <taxon>Actinomycetota</taxon>
        <taxon>Actinomycetes</taxon>
        <taxon>Kitasatosporales</taxon>
        <taxon>Streptomycetaceae</taxon>
        <taxon>Streptomyces</taxon>
    </lineage>
</organism>
<sequence>MTITIPRHGAPGPHSAEWAESLGADVASDAERIERSPGKIDFMFSTALLHVRARCTVDPRAAALETWEATVSALQVGSALFAVTGETEGHVDCRINHKVRRIPALGPRPYADAGNWLTTFWLAIVCRDQKRMTRLCEIPVERLRSPEGQFDAYVYHWVETLQAYWLQRPAVVEKLTAALQSSHPGAVTVAPRDLVQNILGPPIGLFHRFLRKDEAGFNQALVEALELHKAYWTADEDRANDPEGRIALGPLALACLAHDGGIPIEVESDYLPQHLLRRGWLGEFDI</sequence>
<name>A0A4U5W8T5_STRGB</name>
<evidence type="ECO:0000313" key="1">
    <source>
        <dbReference type="EMBL" id="TKS98016.1"/>
    </source>
</evidence>
<accession>A0A4U5W8T5</accession>
<dbReference type="Pfam" id="PF15575">
    <property type="entry name" value="Imm49"/>
    <property type="match status" value="1"/>
</dbReference>